<protein>
    <submittedName>
        <fullName evidence="1">Uncharacterized protein</fullName>
    </submittedName>
</protein>
<evidence type="ECO:0000313" key="2">
    <source>
        <dbReference type="Proteomes" id="UP000475862"/>
    </source>
</evidence>
<reference evidence="1 2" key="1">
    <citation type="submission" date="2019-08" db="EMBL/GenBank/DDBJ databases">
        <title>The genome of the soybean aphid Biotype 1, its phylome, world population structure and adaptation to the North American continent.</title>
        <authorList>
            <person name="Giordano R."/>
            <person name="Donthu R.K."/>
            <person name="Hernandez A.G."/>
            <person name="Wright C.L."/>
            <person name="Zimin A.V."/>
        </authorList>
    </citation>
    <scope>NUCLEOTIDE SEQUENCE [LARGE SCALE GENOMIC DNA]</scope>
    <source>
        <tissue evidence="1">Whole aphids</tissue>
    </source>
</reference>
<proteinExistence type="predicted"/>
<comment type="caution">
    <text evidence="1">The sequence shown here is derived from an EMBL/GenBank/DDBJ whole genome shotgun (WGS) entry which is preliminary data.</text>
</comment>
<gene>
    <name evidence="1" type="ORF">AGLY_015389</name>
</gene>
<organism evidence="1 2">
    <name type="scientific">Aphis glycines</name>
    <name type="common">Soybean aphid</name>
    <dbReference type="NCBI Taxonomy" id="307491"/>
    <lineage>
        <taxon>Eukaryota</taxon>
        <taxon>Metazoa</taxon>
        <taxon>Ecdysozoa</taxon>
        <taxon>Arthropoda</taxon>
        <taxon>Hexapoda</taxon>
        <taxon>Insecta</taxon>
        <taxon>Pterygota</taxon>
        <taxon>Neoptera</taxon>
        <taxon>Paraneoptera</taxon>
        <taxon>Hemiptera</taxon>
        <taxon>Sternorrhyncha</taxon>
        <taxon>Aphidomorpha</taxon>
        <taxon>Aphidoidea</taxon>
        <taxon>Aphididae</taxon>
        <taxon>Aphidini</taxon>
        <taxon>Aphis</taxon>
        <taxon>Aphis</taxon>
    </lineage>
</organism>
<dbReference type="AlphaFoldDB" id="A0A6G0T127"/>
<sequence>MCYHKKLIFYQKLPEGVGVEKYLDMYIVYTHYLLSIIGSGSVLGGSVTEGSLILIPRFLLEISAKNSPNLIGSWHTWRKRLLFLHKVLEELFFFPLDHIVLLMYQLDYLKSLLLQLGILGSNEPLLLEIFVSKVTLLIGCLASKKPLFVSLLKQSLLVLGWWIESKKPLLVLALRLYSITRALLRVSSSTISSLHCSSGSTVVFSFSYLSLTFSTSKSNVLGLSLFKVSLMGKLVVDSMISLFSIVGDFEFESNSKPDFVLSSILST</sequence>
<dbReference type="Proteomes" id="UP000475862">
    <property type="component" value="Unassembled WGS sequence"/>
</dbReference>
<keyword evidence="2" id="KW-1185">Reference proteome</keyword>
<evidence type="ECO:0000313" key="1">
    <source>
        <dbReference type="EMBL" id="KAE9524350.1"/>
    </source>
</evidence>
<dbReference type="OrthoDB" id="10068428at2759"/>
<name>A0A6G0T127_APHGL</name>
<dbReference type="EMBL" id="VYZN01000070">
    <property type="protein sequence ID" value="KAE9524350.1"/>
    <property type="molecule type" value="Genomic_DNA"/>
</dbReference>
<accession>A0A6G0T127</accession>